<feature type="domain" description="DeoR-like transcriptional repressor C-terminal sensor" evidence="1">
    <location>
        <begin position="80"/>
        <end position="230"/>
    </location>
</feature>
<evidence type="ECO:0000259" key="1">
    <source>
        <dbReference type="Pfam" id="PF00455"/>
    </source>
</evidence>
<protein>
    <submittedName>
        <fullName evidence="2">DeoR/GlpR transcriptional regulator</fullName>
    </submittedName>
</protein>
<sequence length="235" mass="25637">MARPSLKQQRIENLRKFCSDGAIIRISDAALRLGITEVTIRRDLRDRQTGLICLGGYVMPAVQGSDGYSLAQAASREEPAKIKAAEAAVRMLAPGDTIFIDCGTTTPHLASRLPHGMRLTVVTNALNCAEILSLNPDCNLILLGGSYYPMTGSFVSEAALEQLRQIRISKAFFSAAGVQPDAVSSHHLHEVAIKRAALLQADHAYLVADSSKWNHRAPATFAKLEDFTHWFGRPE</sequence>
<dbReference type="PANTHER" id="PTHR30363">
    <property type="entry name" value="HTH-TYPE TRANSCRIPTIONAL REGULATOR SRLR-RELATED"/>
    <property type="match status" value="1"/>
</dbReference>
<keyword evidence="2" id="KW-0614">Plasmid</keyword>
<dbReference type="Pfam" id="PF00455">
    <property type="entry name" value="DeoRC"/>
    <property type="match status" value="1"/>
</dbReference>
<evidence type="ECO:0000313" key="3">
    <source>
        <dbReference type="Proteomes" id="UP000663629"/>
    </source>
</evidence>
<dbReference type="SMART" id="SM01134">
    <property type="entry name" value="DeoRC"/>
    <property type="match status" value="1"/>
</dbReference>
<name>A0ABX7JPI4_9RHOB</name>
<evidence type="ECO:0000313" key="2">
    <source>
        <dbReference type="EMBL" id="QRZ16192.1"/>
    </source>
</evidence>
<dbReference type="InterPro" id="IPR050313">
    <property type="entry name" value="Carb_Metab_HTH_regulators"/>
</dbReference>
<keyword evidence="3" id="KW-1185">Reference proteome</keyword>
<organism evidence="2 3">
    <name type="scientific">Paracoccus methylovorus</name>
    <dbReference type="NCBI Taxonomy" id="2812658"/>
    <lineage>
        <taxon>Bacteria</taxon>
        <taxon>Pseudomonadati</taxon>
        <taxon>Pseudomonadota</taxon>
        <taxon>Alphaproteobacteria</taxon>
        <taxon>Rhodobacterales</taxon>
        <taxon>Paracoccaceae</taxon>
        <taxon>Paracoccus</taxon>
    </lineage>
</organism>
<geneLocation type="plasmid" evidence="2 3">
    <name>p2</name>
</geneLocation>
<dbReference type="InterPro" id="IPR037171">
    <property type="entry name" value="NagB/RpiA_transferase-like"/>
</dbReference>
<dbReference type="Gene3D" id="3.40.50.1360">
    <property type="match status" value="1"/>
</dbReference>
<proteinExistence type="predicted"/>
<dbReference type="EMBL" id="CP070372">
    <property type="protein sequence ID" value="QRZ16192.1"/>
    <property type="molecule type" value="Genomic_DNA"/>
</dbReference>
<accession>A0ABX7JPI4</accession>
<reference evidence="2 3" key="1">
    <citation type="submission" date="2021-02" db="EMBL/GenBank/DDBJ databases">
        <title>Paracoccus methylovroum sp.nov., a new methanol and methylamine utilizing methylotrophic denitrifer.</title>
        <authorList>
            <person name="Timsy T."/>
            <person name="Behrendt U."/>
            <person name="Ulrich A."/>
            <person name="Spanner T."/>
            <person name="Foesel B.U."/>
            <person name="Horn M.A."/>
            <person name="Kolb S."/>
        </authorList>
    </citation>
    <scope>NUCLEOTIDE SEQUENCE [LARGE SCALE GENOMIC DNA]</scope>
    <source>
        <strain evidence="2 3">H4-D09</strain>
        <plasmid evidence="2 3">p2</plasmid>
    </source>
</reference>
<dbReference type="InterPro" id="IPR014036">
    <property type="entry name" value="DeoR-like_C"/>
</dbReference>
<dbReference type="Proteomes" id="UP000663629">
    <property type="component" value="Plasmid p2"/>
</dbReference>
<dbReference type="PANTHER" id="PTHR30363:SF8">
    <property type="entry name" value="DEOXYRIBOSE OPERON REPRESSOR"/>
    <property type="match status" value="1"/>
</dbReference>
<gene>
    <name evidence="2" type="ORF">JWJ88_20695</name>
</gene>
<dbReference type="SUPFAM" id="SSF100950">
    <property type="entry name" value="NagB/RpiA/CoA transferase-like"/>
    <property type="match status" value="1"/>
</dbReference>